<dbReference type="Proteomes" id="UP001217582">
    <property type="component" value="Chromosome 8"/>
</dbReference>
<dbReference type="InterPro" id="IPR000073">
    <property type="entry name" value="AB_hydrolase_1"/>
</dbReference>
<dbReference type="Gene3D" id="3.40.50.1820">
    <property type="entry name" value="alpha/beta hydrolase"/>
    <property type="match status" value="1"/>
</dbReference>
<evidence type="ECO:0000259" key="7">
    <source>
        <dbReference type="Pfam" id="PF00561"/>
    </source>
</evidence>
<feature type="compositionally biased region" description="Polar residues" evidence="6">
    <location>
        <begin position="284"/>
        <end position="297"/>
    </location>
</feature>
<dbReference type="SUPFAM" id="SSF53474">
    <property type="entry name" value="alpha/beta-Hydrolases"/>
    <property type="match status" value="1"/>
</dbReference>
<feature type="active site" evidence="5">
    <location>
        <position position="428"/>
    </location>
</feature>
<dbReference type="EC" id="2.3.1.31" evidence="8"/>
<protein>
    <submittedName>
        <fullName evidence="8">Homoserine O-acetyltransferase</fullName>
        <ecNumber evidence="8">2.3.1.31</ecNumber>
    </submittedName>
</protein>
<organism evidence="8 9">
    <name type="scientific">Malassezia arunalokei</name>
    <dbReference type="NCBI Taxonomy" id="1514897"/>
    <lineage>
        <taxon>Eukaryota</taxon>
        <taxon>Fungi</taxon>
        <taxon>Dikarya</taxon>
        <taxon>Basidiomycota</taxon>
        <taxon>Ustilaginomycotina</taxon>
        <taxon>Malasseziomycetes</taxon>
        <taxon>Malasseziales</taxon>
        <taxon>Malasseziaceae</taxon>
        <taxon>Malassezia</taxon>
    </lineage>
</organism>
<dbReference type="HAMAP" id="MF_00296">
    <property type="entry name" value="MetX_acyltransf"/>
    <property type="match status" value="1"/>
</dbReference>
<dbReference type="AlphaFoldDB" id="A0AAJ5Z7Z7"/>
<comment type="similarity">
    <text evidence="1">Belongs to the AB hydrolase superfamily. MetX family.</text>
</comment>
<evidence type="ECO:0000313" key="8">
    <source>
        <dbReference type="EMBL" id="WFD17614.1"/>
    </source>
</evidence>
<evidence type="ECO:0000256" key="1">
    <source>
        <dbReference type="ARBA" id="ARBA00006886"/>
    </source>
</evidence>
<comment type="catalytic activity">
    <reaction evidence="4">
        <text>a monoacylglycerol + H2O = glycerol + a fatty acid + H(+)</text>
        <dbReference type="Rhea" id="RHEA:15245"/>
        <dbReference type="ChEBI" id="CHEBI:15377"/>
        <dbReference type="ChEBI" id="CHEBI:15378"/>
        <dbReference type="ChEBI" id="CHEBI:17408"/>
        <dbReference type="ChEBI" id="CHEBI:17754"/>
        <dbReference type="ChEBI" id="CHEBI:28868"/>
    </reaction>
</comment>
<dbReference type="InterPro" id="IPR008220">
    <property type="entry name" value="HAT_MetX-like"/>
</dbReference>
<dbReference type="GO" id="GO:0004414">
    <property type="term" value="F:homoserine O-acetyltransferase activity"/>
    <property type="evidence" value="ECO:0007669"/>
    <property type="project" value="UniProtKB-EC"/>
</dbReference>
<feature type="active site" evidence="5">
    <location>
        <position position="399"/>
    </location>
</feature>
<dbReference type="PANTHER" id="PTHR32268:SF11">
    <property type="entry name" value="HOMOSERINE O-ACETYLTRANSFERASE"/>
    <property type="match status" value="1"/>
</dbReference>
<evidence type="ECO:0000256" key="2">
    <source>
        <dbReference type="ARBA" id="ARBA00022679"/>
    </source>
</evidence>
<dbReference type="InterPro" id="IPR029058">
    <property type="entry name" value="AB_hydrolase_fold"/>
</dbReference>
<evidence type="ECO:0000256" key="5">
    <source>
        <dbReference type="PIRSR" id="PIRSR000443-1"/>
    </source>
</evidence>
<dbReference type="PIRSF" id="PIRSF000443">
    <property type="entry name" value="Homoser_Ac_trans"/>
    <property type="match status" value="1"/>
</dbReference>
<proteinExistence type="inferred from homology"/>
<keyword evidence="9" id="KW-1185">Reference proteome</keyword>
<accession>A0AAJ5Z7Z7</accession>
<gene>
    <name evidence="8" type="primary">MET2</name>
    <name evidence="8" type="ORF">MARU1_003673</name>
</gene>
<dbReference type="GO" id="GO:0009086">
    <property type="term" value="P:methionine biosynthetic process"/>
    <property type="evidence" value="ECO:0007669"/>
    <property type="project" value="TreeGrafter"/>
</dbReference>
<keyword evidence="2 8" id="KW-0808">Transferase</keyword>
<reference evidence="8 9" key="1">
    <citation type="submission" date="2023-03" db="EMBL/GenBank/DDBJ databases">
        <title>Mating type loci evolution in Malassezia.</title>
        <authorList>
            <person name="Coelho M.A."/>
        </authorList>
    </citation>
    <scope>NUCLEOTIDE SEQUENCE [LARGE SCALE GENOMIC DNA]</scope>
    <source>
        <strain evidence="8 9">CBS 13387</strain>
    </source>
</reference>
<dbReference type="PANTHER" id="PTHR32268">
    <property type="entry name" value="HOMOSERINE O-ACETYLTRANSFERASE"/>
    <property type="match status" value="1"/>
</dbReference>
<feature type="region of interest" description="Disordered" evidence="6">
    <location>
        <begin position="282"/>
        <end position="304"/>
    </location>
</feature>
<dbReference type="EMBL" id="CP119923">
    <property type="protein sequence ID" value="WFD17614.1"/>
    <property type="molecule type" value="Genomic_DNA"/>
</dbReference>
<comment type="catalytic activity">
    <reaction evidence="3">
        <text>a diacylglycerol + H2O = a monoacylglycerol + a fatty acid + H(+)</text>
        <dbReference type="Rhea" id="RHEA:32731"/>
        <dbReference type="ChEBI" id="CHEBI:15377"/>
        <dbReference type="ChEBI" id="CHEBI:15378"/>
        <dbReference type="ChEBI" id="CHEBI:17408"/>
        <dbReference type="ChEBI" id="CHEBI:18035"/>
        <dbReference type="ChEBI" id="CHEBI:28868"/>
    </reaction>
</comment>
<name>A0AAJ5Z7Z7_9BASI</name>
<feature type="active site" description="Nucleophile" evidence="5">
    <location>
        <position position="173"/>
    </location>
</feature>
<evidence type="ECO:0000256" key="3">
    <source>
        <dbReference type="ARBA" id="ARBA00047591"/>
    </source>
</evidence>
<evidence type="ECO:0000313" key="9">
    <source>
        <dbReference type="Proteomes" id="UP001217582"/>
    </source>
</evidence>
<feature type="domain" description="AB hydrolase-1" evidence="7">
    <location>
        <begin position="140"/>
        <end position="432"/>
    </location>
</feature>
<dbReference type="GO" id="GO:0009092">
    <property type="term" value="P:homoserine metabolic process"/>
    <property type="evidence" value="ECO:0007669"/>
    <property type="project" value="TreeGrafter"/>
</dbReference>
<dbReference type="Pfam" id="PF00561">
    <property type="entry name" value="Abhydrolase_1"/>
    <property type="match status" value="1"/>
</dbReference>
<sequence length="458" mass="50793">MSGCFEIPGPTSPLAVGQKQRYLCVPTFQIDAGDVLHNVPVAFQTWGTLNPDTKDNAILACHPISGNANVEEWWTPLFGPGHVLDTSKYFIVCCNAIGSPYGTLSPLTRKGGEDVSGGTWKCSPHVHAPDEQTEQLWWGPDLPKTTIRDDVRLQKHVLDFLGVEQLACVMGGSMGGATSLEWPLCFPVRFPSSPDALVTMTPEQKPYVRSIVVLAASARHSAWCIAWCEIQRQAIEADTRYQHGRYLLRDPPSGGLAAARMCALMTYRQPHSFERRFSRLRGKSNMTSAPKDSQASTLMEEGGDGDFEEDVAKIREPQAQEQYAVQSYLHHHGTKFLTRFDALCYIHLSDKLDSHDVTRDRASWSQDTSSESAMLKGVLRHLGKAPNSPRVLVLSVTSDMLYTPAEQKAIHDAVPASKLVHIESSEGHDGFLIEYPQIDRAIREFMERLNVSHNPSAL</sequence>
<dbReference type="NCBIfam" id="TIGR01392">
    <property type="entry name" value="homoserO_Ac_trn"/>
    <property type="match status" value="1"/>
</dbReference>
<keyword evidence="8" id="KW-0012">Acyltransferase</keyword>
<evidence type="ECO:0000256" key="4">
    <source>
        <dbReference type="ARBA" id="ARBA00048461"/>
    </source>
</evidence>
<evidence type="ECO:0000256" key="6">
    <source>
        <dbReference type="SAM" id="MobiDB-lite"/>
    </source>
</evidence>